<dbReference type="PANTHER" id="PTHR24305">
    <property type="entry name" value="CYTOCHROME P450"/>
    <property type="match status" value="1"/>
</dbReference>
<dbReference type="Gene3D" id="1.10.630.10">
    <property type="entry name" value="Cytochrome P450"/>
    <property type="match status" value="1"/>
</dbReference>
<name>A0A1Y2BJG3_9TREE</name>
<evidence type="ECO:0000256" key="4">
    <source>
        <dbReference type="ARBA" id="ARBA00022617"/>
    </source>
</evidence>
<evidence type="ECO:0000256" key="8">
    <source>
        <dbReference type="ARBA" id="ARBA00023033"/>
    </source>
</evidence>
<comment type="cofactor">
    <cofactor evidence="1 9">
        <name>heme</name>
        <dbReference type="ChEBI" id="CHEBI:30413"/>
    </cofactor>
</comment>
<comment type="caution">
    <text evidence="12">The sequence shown here is derived from an EMBL/GenBank/DDBJ whole genome shotgun (WGS) entry which is preliminary data.</text>
</comment>
<dbReference type="InterPro" id="IPR001128">
    <property type="entry name" value="Cyt_P450"/>
</dbReference>
<dbReference type="InterPro" id="IPR036396">
    <property type="entry name" value="Cyt_P450_sf"/>
</dbReference>
<dbReference type="InterPro" id="IPR017972">
    <property type="entry name" value="Cyt_P450_CS"/>
</dbReference>
<dbReference type="GO" id="GO:0016705">
    <property type="term" value="F:oxidoreductase activity, acting on paired donors, with incorporation or reduction of molecular oxygen"/>
    <property type="evidence" value="ECO:0007669"/>
    <property type="project" value="InterPro"/>
</dbReference>
<dbReference type="GO" id="GO:0004497">
    <property type="term" value="F:monooxygenase activity"/>
    <property type="evidence" value="ECO:0007669"/>
    <property type="project" value="UniProtKB-KW"/>
</dbReference>
<keyword evidence="5 9" id="KW-0479">Metal-binding</keyword>
<evidence type="ECO:0000256" key="6">
    <source>
        <dbReference type="ARBA" id="ARBA00023002"/>
    </source>
</evidence>
<evidence type="ECO:0000313" key="13">
    <source>
        <dbReference type="Proteomes" id="UP000193986"/>
    </source>
</evidence>
<dbReference type="AlphaFoldDB" id="A0A1Y2BJG3"/>
<dbReference type="STRING" id="71784.A0A1Y2BJG3"/>
<evidence type="ECO:0000256" key="3">
    <source>
        <dbReference type="ARBA" id="ARBA00010617"/>
    </source>
</evidence>
<dbReference type="SUPFAM" id="SSF48264">
    <property type="entry name" value="Cytochrome P450"/>
    <property type="match status" value="1"/>
</dbReference>
<evidence type="ECO:0000256" key="2">
    <source>
        <dbReference type="ARBA" id="ARBA00005179"/>
    </source>
</evidence>
<dbReference type="PROSITE" id="PS00086">
    <property type="entry name" value="CYTOCHROME_P450"/>
    <property type="match status" value="1"/>
</dbReference>
<keyword evidence="4 9" id="KW-0349">Heme</keyword>
<dbReference type="PANTHER" id="PTHR24305:SF166">
    <property type="entry name" value="CYTOCHROME P450 12A4, MITOCHONDRIAL-RELATED"/>
    <property type="match status" value="1"/>
</dbReference>
<evidence type="ECO:0000313" key="12">
    <source>
        <dbReference type="EMBL" id="ORY34740.1"/>
    </source>
</evidence>
<dbReference type="GO" id="GO:0020037">
    <property type="term" value="F:heme binding"/>
    <property type="evidence" value="ECO:0007669"/>
    <property type="project" value="InterPro"/>
</dbReference>
<evidence type="ECO:0000256" key="11">
    <source>
        <dbReference type="SAM" id="Phobius"/>
    </source>
</evidence>
<sequence length="547" mass="61697">MEQLNEHLTRSNIYALVGLLAATYFGNWILGYIHVHWQVRGLPKIHSGIEYFESGLRGQLPHIPFIVPVKQYTLDKPWKKYADVGCDLIALTQVTTSYPVYISSNPAVAQQISQAPMRFNKAVHDFRYRALDIFGKQIVSTSSGPEHKRHKAVVRGCFGEEVMENAWNKIVDALQIMLREEGVEDGGVLKGVRDVMVKTTLLVFGKSGFGIDIPWHIPHTNGSILPFPEALHSVEDSLAAQLLLPQWFMTYSPSSYLRRCAKAQRSLVFHIKQMIASRQAKLTAEHAALDKNEKVKPPTDLLGALVASQIDVQRDQGMEKGLSESEIVGNIFIFSIAGHETTAYNLTWALAFLALYPDVQEKLYEEVNSVTGGELPTYRDVKALPLCLATIYEALRLRDIVMTLTKVATEDTLLPYTKWDPSSPTPSTVTHHTHTIKKGSYIVTDTPAAELNPFFWTDPHKFDPTRHLGEPQGPFVGFSMGTRQCIGKRFAEVEQVAFISHFVKHFKILLIQQPGETWEMTKERMLHATQELTYTPANFDLKLEKRI</sequence>
<comment type="similarity">
    <text evidence="3 10">Belongs to the cytochrome P450 family.</text>
</comment>
<dbReference type="OrthoDB" id="1470350at2759"/>
<dbReference type="Proteomes" id="UP000193986">
    <property type="component" value="Unassembled WGS sequence"/>
</dbReference>
<keyword evidence="13" id="KW-1185">Reference proteome</keyword>
<dbReference type="PRINTS" id="PR00463">
    <property type="entry name" value="EP450I"/>
</dbReference>
<dbReference type="EMBL" id="MCFC01000002">
    <property type="protein sequence ID" value="ORY34740.1"/>
    <property type="molecule type" value="Genomic_DNA"/>
</dbReference>
<keyword evidence="8 10" id="KW-0503">Monooxygenase</keyword>
<keyword evidence="11" id="KW-0812">Transmembrane</keyword>
<keyword evidence="7 9" id="KW-0408">Iron</keyword>
<comment type="pathway">
    <text evidence="2">Secondary metabolite biosynthesis.</text>
</comment>
<reference evidence="12 13" key="1">
    <citation type="submission" date="2016-07" db="EMBL/GenBank/DDBJ databases">
        <title>Pervasive Adenine N6-methylation of Active Genes in Fungi.</title>
        <authorList>
            <consortium name="DOE Joint Genome Institute"/>
            <person name="Mondo S.J."/>
            <person name="Dannebaum R.O."/>
            <person name="Kuo R.C."/>
            <person name="Labutti K."/>
            <person name="Haridas S."/>
            <person name="Kuo A."/>
            <person name="Salamov A."/>
            <person name="Ahrendt S.R."/>
            <person name="Lipzen A."/>
            <person name="Sullivan W."/>
            <person name="Andreopoulos W.B."/>
            <person name="Clum A."/>
            <person name="Lindquist E."/>
            <person name="Daum C."/>
            <person name="Ramamoorthy G.K."/>
            <person name="Gryganskyi A."/>
            <person name="Culley D."/>
            <person name="Magnuson J.K."/>
            <person name="James T.Y."/>
            <person name="O'Malley M.A."/>
            <person name="Stajich J.E."/>
            <person name="Spatafora J.W."/>
            <person name="Visel A."/>
            <person name="Grigoriev I.V."/>
        </authorList>
    </citation>
    <scope>NUCLEOTIDE SEQUENCE [LARGE SCALE GENOMIC DNA]</scope>
    <source>
        <strain evidence="12 13">68-887.2</strain>
    </source>
</reference>
<organism evidence="12 13">
    <name type="scientific">Naematelia encephala</name>
    <dbReference type="NCBI Taxonomy" id="71784"/>
    <lineage>
        <taxon>Eukaryota</taxon>
        <taxon>Fungi</taxon>
        <taxon>Dikarya</taxon>
        <taxon>Basidiomycota</taxon>
        <taxon>Agaricomycotina</taxon>
        <taxon>Tremellomycetes</taxon>
        <taxon>Tremellales</taxon>
        <taxon>Naemateliaceae</taxon>
        <taxon>Naematelia</taxon>
    </lineage>
</organism>
<proteinExistence type="inferred from homology"/>
<dbReference type="InParanoid" id="A0A1Y2BJG3"/>
<dbReference type="GO" id="GO:0005506">
    <property type="term" value="F:iron ion binding"/>
    <property type="evidence" value="ECO:0007669"/>
    <property type="project" value="InterPro"/>
</dbReference>
<feature type="binding site" description="axial binding residue" evidence="9">
    <location>
        <position position="485"/>
    </location>
    <ligand>
        <name>heme</name>
        <dbReference type="ChEBI" id="CHEBI:30413"/>
    </ligand>
    <ligandPart>
        <name>Fe</name>
        <dbReference type="ChEBI" id="CHEBI:18248"/>
    </ligandPart>
</feature>
<keyword evidence="11" id="KW-0472">Membrane</keyword>
<gene>
    <name evidence="12" type="ORF">BCR39DRAFT_585694</name>
</gene>
<keyword evidence="6 10" id="KW-0560">Oxidoreductase</keyword>
<dbReference type="InterPro" id="IPR002401">
    <property type="entry name" value="Cyt_P450_E_grp-I"/>
</dbReference>
<evidence type="ECO:0000256" key="1">
    <source>
        <dbReference type="ARBA" id="ARBA00001971"/>
    </source>
</evidence>
<dbReference type="Pfam" id="PF00067">
    <property type="entry name" value="p450"/>
    <property type="match status" value="1"/>
</dbReference>
<dbReference type="InterPro" id="IPR050121">
    <property type="entry name" value="Cytochrome_P450_monoxygenase"/>
</dbReference>
<dbReference type="PRINTS" id="PR00385">
    <property type="entry name" value="P450"/>
</dbReference>
<accession>A0A1Y2BJG3</accession>
<evidence type="ECO:0000256" key="5">
    <source>
        <dbReference type="ARBA" id="ARBA00022723"/>
    </source>
</evidence>
<evidence type="ECO:0000256" key="10">
    <source>
        <dbReference type="RuleBase" id="RU000461"/>
    </source>
</evidence>
<evidence type="ECO:0000256" key="7">
    <source>
        <dbReference type="ARBA" id="ARBA00023004"/>
    </source>
</evidence>
<evidence type="ECO:0000256" key="9">
    <source>
        <dbReference type="PIRSR" id="PIRSR602401-1"/>
    </source>
</evidence>
<keyword evidence="11" id="KW-1133">Transmembrane helix</keyword>
<protein>
    <submittedName>
        <fullName evidence="12">Cytochrome P450</fullName>
    </submittedName>
</protein>
<feature type="transmembrane region" description="Helical" evidence="11">
    <location>
        <begin position="12"/>
        <end position="35"/>
    </location>
</feature>